<keyword evidence="4 7" id="KW-0689">Ribosomal protein</keyword>
<comment type="subunit">
    <text evidence="7">Part of the 50S ribosomal subunit; part of the 5S rRNA/L5/L18/L25 subcomplex. Contacts the 5S and 23S rRNAs.</text>
</comment>
<keyword evidence="2 7" id="KW-0699">rRNA-binding</keyword>
<gene>
    <name evidence="7" type="primary">rplR</name>
    <name evidence="8" type="ORF">A3B04_00400</name>
</gene>
<organism evidence="8 9">
    <name type="scientific">Candidatus Portnoybacteria bacterium RIFCSPLOWO2_02_FULL_39_11</name>
    <dbReference type="NCBI Taxonomy" id="1802001"/>
    <lineage>
        <taxon>Bacteria</taxon>
        <taxon>Candidatus Portnoyibacteriota</taxon>
    </lineage>
</organism>
<evidence type="ECO:0000313" key="8">
    <source>
        <dbReference type="EMBL" id="OGZ39546.1"/>
    </source>
</evidence>
<dbReference type="GO" id="GO:0006412">
    <property type="term" value="P:translation"/>
    <property type="evidence" value="ECO:0007669"/>
    <property type="project" value="UniProtKB-UniRule"/>
</dbReference>
<proteinExistence type="inferred from homology"/>
<dbReference type="Proteomes" id="UP000177126">
    <property type="component" value="Unassembled WGS sequence"/>
</dbReference>
<evidence type="ECO:0000256" key="1">
    <source>
        <dbReference type="ARBA" id="ARBA00007116"/>
    </source>
</evidence>
<evidence type="ECO:0000313" key="9">
    <source>
        <dbReference type="Proteomes" id="UP000177126"/>
    </source>
</evidence>
<comment type="function">
    <text evidence="7">This is one of the proteins that bind and probably mediate the attachment of the 5S RNA into the large ribosomal subunit, where it forms part of the central protuberance.</text>
</comment>
<dbReference type="FunFam" id="3.30.420.100:FF:000001">
    <property type="entry name" value="50S ribosomal protein L18"/>
    <property type="match status" value="1"/>
</dbReference>
<dbReference type="Pfam" id="PF00861">
    <property type="entry name" value="Ribosomal_L18p"/>
    <property type="match status" value="1"/>
</dbReference>
<evidence type="ECO:0000256" key="7">
    <source>
        <dbReference type="HAMAP-Rule" id="MF_01337"/>
    </source>
</evidence>
<accession>A0A1G2FN61</accession>
<protein>
    <recommendedName>
        <fullName evidence="6 7">Large ribosomal subunit protein uL18</fullName>
    </recommendedName>
</protein>
<evidence type="ECO:0000256" key="5">
    <source>
        <dbReference type="ARBA" id="ARBA00023274"/>
    </source>
</evidence>
<dbReference type="GO" id="GO:0008097">
    <property type="term" value="F:5S rRNA binding"/>
    <property type="evidence" value="ECO:0007669"/>
    <property type="project" value="TreeGrafter"/>
</dbReference>
<keyword evidence="5 7" id="KW-0687">Ribonucleoprotein</keyword>
<dbReference type="EMBL" id="MHNF01000055">
    <property type="protein sequence ID" value="OGZ39546.1"/>
    <property type="molecule type" value="Genomic_DNA"/>
</dbReference>
<dbReference type="InterPro" id="IPR005484">
    <property type="entry name" value="Ribosomal_uL18_bac/plant/anim"/>
</dbReference>
<dbReference type="InterPro" id="IPR057268">
    <property type="entry name" value="Ribosomal_L18"/>
</dbReference>
<evidence type="ECO:0000256" key="3">
    <source>
        <dbReference type="ARBA" id="ARBA00022884"/>
    </source>
</evidence>
<dbReference type="Gene3D" id="3.30.420.100">
    <property type="match status" value="1"/>
</dbReference>
<evidence type="ECO:0000256" key="4">
    <source>
        <dbReference type="ARBA" id="ARBA00022980"/>
    </source>
</evidence>
<dbReference type="NCBIfam" id="TIGR00060">
    <property type="entry name" value="L18_bact"/>
    <property type="match status" value="1"/>
</dbReference>
<comment type="similarity">
    <text evidence="1 7">Belongs to the universal ribosomal protein uL18 family.</text>
</comment>
<dbReference type="CDD" id="cd00432">
    <property type="entry name" value="Ribosomal_L18_L5e"/>
    <property type="match status" value="1"/>
</dbReference>
<dbReference type="InterPro" id="IPR004389">
    <property type="entry name" value="Ribosomal_uL18_bac-type"/>
</dbReference>
<comment type="caution">
    <text evidence="8">The sequence shown here is derived from an EMBL/GenBank/DDBJ whole genome shotgun (WGS) entry which is preliminary data.</text>
</comment>
<dbReference type="SUPFAM" id="SSF53137">
    <property type="entry name" value="Translational machinery components"/>
    <property type="match status" value="1"/>
</dbReference>
<evidence type="ECO:0000256" key="2">
    <source>
        <dbReference type="ARBA" id="ARBA00022730"/>
    </source>
</evidence>
<dbReference type="PANTHER" id="PTHR12899">
    <property type="entry name" value="39S RIBOSOMAL PROTEIN L18, MITOCHONDRIAL"/>
    <property type="match status" value="1"/>
</dbReference>
<dbReference type="HAMAP" id="MF_01337_B">
    <property type="entry name" value="Ribosomal_uL18_B"/>
    <property type="match status" value="1"/>
</dbReference>
<reference evidence="8 9" key="1">
    <citation type="journal article" date="2016" name="Nat. Commun.">
        <title>Thousands of microbial genomes shed light on interconnected biogeochemical processes in an aquifer system.</title>
        <authorList>
            <person name="Anantharaman K."/>
            <person name="Brown C.T."/>
            <person name="Hug L.A."/>
            <person name="Sharon I."/>
            <person name="Castelle C.J."/>
            <person name="Probst A.J."/>
            <person name="Thomas B.C."/>
            <person name="Singh A."/>
            <person name="Wilkins M.J."/>
            <person name="Karaoz U."/>
            <person name="Brodie E.L."/>
            <person name="Williams K.H."/>
            <person name="Hubbard S.S."/>
            <person name="Banfield J.F."/>
        </authorList>
    </citation>
    <scope>NUCLEOTIDE SEQUENCE [LARGE SCALE GENOMIC DNA]</scope>
</reference>
<evidence type="ECO:0000256" key="6">
    <source>
        <dbReference type="ARBA" id="ARBA00035197"/>
    </source>
</evidence>
<dbReference type="PANTHER" id="PTHR12899:SF3">
    <property type="entry name" value="LARGE RIBOSOMAL SUBUNIT PROTEIN UL18M"/>
    <property type="match status" value="1"/>
</dbReference>
<keyword evidence="3 7" id="KW-0694">RNA-binding</keyword>
<dbReference type="GO" id="GO:0003735">
    <property type="term" value="F:structural constituent of ribosome"/>
    <property type="evidence" value="ECO:0007669"/>
    <property type="project" value="InterPro"/>
</dbReference>
<name>A0A1G2FN61_9BACT</name>
<sequence>MKGLKSKQIKRQFRARRTRAKLAGSAECPRLTVFRSNEHIYAQLINDAKGITVASASDLSLPKDGKKTKTELAKNVGLTLAKKAGSVKIDKAIFDKGPYKYHGIIKALADGAREGGLKF</sequence>
<dbReference type="AlphaFoldDB" id="A0A1G2FN61"/>
<dbReference type="GO" id="GO:0022625">
    <property type="term" value="C:cytosolic large ribosomal subunit"/>
    <property type="evidence" value="ECO:0007669"/>
    <property type="project" value="TreeGrafter"/>
</dbReference>